<reference evidence="3" key="1">
    <citation type="journal article" date="2023" name="G3 (Bethesda)">
        <title>A reference genome for the long-term kleptoplast-retaining sea slug Elysia crispata morphotype clarki.</title>
        <authorList>
            <person name="Eastman K.E."/>
            <person name="Pendleton A.L."/>
            <person name="Shaikh M.A."/>
            <person name="Suttiyut T."/>
            <person name="Ogas R."/>
            <person name="Tomko P."/>
            <person name="Gavelis G."/>
            <person name="Widhalm J.R."/>
            <person name="Wisecaver J.H."/>
        </authorList>
    </citation>
    <scope>NUCLEOTIDE SEQUENCE</scope>
    <source>
        <strain evidence="3">ECLA1</strain>
    </source>
</reference>
<dbReference type="InterPro" id="IPR001304">
    <property type="entry name" value="C-type_lectin-like"/>
</dbReference>
<evidence type="ECO:0000313" key="3">
    <source>
        <dbReference type="EMBL" id="KAK3775486.1"/>
    </source>
</evidence>
<evidence type="ECO:0000313" key="4">
    <source>
        <dbReference type="Proteomes" id="UP001283361"/>
    </source>
</evidence>
<gene>
    <name evidence="3" type="ORF">RRG08_027241</name>
</gene>
<dbReference type="Proteomes" id="UP001283361">
    <property type="component" value="Unassembled WGS sequence"/>
</dbReference>
<feature type="chain" id="PRO_5042019408" description="C-type lectin domain-containing protein" evidence="1">
    <location>
        <begin position="23"/>
        <end position="262"/>
    </location>
</feature>
<keyword evidence="1" id="KW-0732">Signal</keyword>
<dbReference type="CDD" id="cd00037">
    <property type="entry name" value="CLECT"/>
    <property type="match status" value="1"/>
</dbReference>
<dbReference type="EMBL" id="JAWDGP010003316">
    <property type="protein sequence ID" value="KAK3775486.1"/>
    <property type="molecule type" value="Genomic_DNA"/>
</dbReference>
<dbReference type="InterPro" id="IPR050801">
    <property type="entry name" value="Ca-Dep_Lectins_ImmuneDev"/>
</dbReference>
<organism evidence="3 4">
    <name type="scientific">Elysia crispata</name>
    <name type="common">lettuce slug</name>
    <dbReference type="NCBI Taxonomy" id="231223"/>
    <lineage>
        <taxon>Eukaryota</taxon>
        <taxon>Metazoa</taxon>
        <taxon>Spiralia</taxon>
        <taxon>Lophotrochozoa</taxon>
        <taxon>Mollusca</taxon>
        <taxon>Gastropoda</taxon>
        <taxon>Heterobranchia</taxon>
        <taxon>Euthyneura</taxon>
        <taxon>Panpulmonata</taxon>
        <taxon>Sacoglossa</taxon>
        <taxon>Placobranchoidea</taxon>
        <taxon>Plakobranchidae</taxon>
        <taxon>Elysia</taxon>
    </lineage>
</organism>
<accession>A0AAE1DLU4</accession>
<evidence type="ECO:0000256" key="1">
    <source>
        <dbReference type="SAM" id="SignalP"/>
    </source>
</evidence>
<dbReference type="SMART" id="SM00034">
    <property type="entry name" value="CLECT"/>
    <property type="match status" value="1"/>
</dbReference>
<keyword evidence="4" id="KW-1185">Reference proteome</keyword>
<evidence type="ECO:0000259" key="2">
    <source>
        <dbReference type="PROSITE" id="PS50041"/>
    </source>
</evidence>
<feature type="domain" description="C-type lectin" evidence="2">
    <location>
        <begin position="135"/>
        <end position="254"/>
    </location>
</feature>
<dbReference type="PANTHER" id="PTHR22801">
    <property type="entry name" value="LITHOSTATHINE"/>
    <property type="match status" value="1"/>
</dbReference>
<proteinExistence type="predicted"/>
<dbReference type="InterPro" id="IPR016186">
    <property type="entry name" value="C-type_lectin-like/link_sf"/>
</dbReference>
<dbReference type="InterPro" id="IPR016187">
    <property type="entry name" value="CTDL_fold"/>
</dbReference>
<dbReference type="Gene3D" id="3.10.100.10">
    <property type="entry name" value="Mannose-Binding Protein A, subunit A"/>
    <property type="match status" value="1"/>
</dbReference>
<comment type="caution">
    <text evidence="3">The sequence shown here is derived from an EMBL/GenBank/DDBJ whole genome shotgun (WGS) entry which is preliminary data.</text>
</comment>
<feature type="signal peptide" evidence="1">
    <location>
        <begin position="1"/>
        <end position="22"/>
    </location>
</feature>
<dbReference type="AlphaFoldDB" id="A0AAE1DLU4"/>
<sequence length="262" mass="29785">MHRRTKAAVLKLLLLLELHVLGTRGELREAFLTQATGQACQTVQVGEPWTSSSPIKCYLECMLFYPDTCQSIIYNSYTQNNCRSGSVAFRPMVMVITSIPETDSTDDILYARQPIPPCDTSGNFALYEICGTTVCLHLSSSLVNYTQAKANCAQMNSRLFIANSMVRLSVFWHVSRDYLNYNTWLGLTDISQEDTFVWDNGDLLSDEMDQYVWHTNQPNNDGDEDCMEARHSEVPSPRGINDDNCYQLKKYICEPYDAYDAK</sequence>
<protein>
    <recommendedName>
        <fullName evidence="2">C-type lectin domain-containing protein</fullName>
    </recommendedName>
</protein>
<dbReference type="PANTHER" id="PTHR22801:SF63">
    <property type="entry name" value="C-TYPE LECTIN DOMAIN-CONTAINING PROTEIN"/>
    <property type="match status" value="1"/>
</dbReference>
<dbReference type="PROSITE" id="PS50041">
    <property type="entry name" value="C_TYPE_LECTIN_2"/>
    <property type="match status" value="1"/>
</dbReference>
<name>A0AAE1DLU4_9GAST</name>
<dbReference type="Pfam" id="PF00059">
    <property type="entry name" value="Lectin_C"/>
    <property type="match status" value="1"/>
</dbReference>
<dbReference type="SUPFAM" id="SSF56436">
    <property type="entry name" value="C-type lectin-like"/>
    <property type="match status" value="1"/>
</dbReference>